<dbReference type="Proteomes" id="UP001060085">
    <property type="component" value="Linkage Group LG07"/>
</dbReference>
<gene>
    <name evidence="1" type="ORF">M9H77_29887</name>
</gene>
<accession>A0ACB9ZXK4</accession>
<reference evidence="2" key="1">
    <citation type="journal article" date="2023" name="Nat. Plants">
        <title>Single-cell RNA sequencing provides a high-resolution roadmap for understanding the multicellular compartmentation of specialized metabolism.</title>
        <authorList>
            <person name="Sun S."/>
            <person name="Shen X."/>
            <person name="Li Y."/>
            <person name="Li Y."/>
            <person name="Wang S."/>
            <person name="Li R."/>
            <person name="Zhang H."/>
            <person name="Shen G."/>
            <person name="Guo B."/>
            <person name="Wei J."/>
            <person name="Xu J."/>
            <person name="St-Pierre B."/>
            <person name="Chen S."/>
            <person name="Sun C."/>
        </authorList>
    </citation>
    <scope>NUCLEOTIDE SEQUENCE [LARGE SCALE GENOMIC DNA]</scope>
</reference>
<organism evidence="1 2">
    <name type="scientific">Catharanthus roseus</name>
    <name type="common">Madagascar periwinkle</name>
    <name type="synonym">Vinca rosea</name>
    <dbReference type="NCBI Taxonomy" id="4058"/>
    <lineage>
        <taxon>Eukaryota</taxon>
        <taxon>Viridiplantae</taxon>
        <taxon>Streptophyta</taxon>
        <taxon>Embryophyta</taxon>
        <taxon>Tracheophyta</taxon>
        <taxon>Spermatophyta</taxon>
        <taxon>Magnoliopsida</taxon>
        <taxon>eudicotyledons</taxon>
        <taxon>Gunneridae</taxon>
        <taxon>Pentapetalae</taxon>
        <taxon>asterids</taxon>
        <taxon>lamiids</taxon>
        <taxon>Gentianales</taxon>
        <taxon>Apocynaceae</taxon>
        <taxon>Rauvolfioideae</taxon>
        <taxon>Vinceae</taxon>
        <taxon>Catharanthinae</taxon>
        <taxon>Catharanthus</taxon>
    </lineage>
</organism>
<keyword evidence="2" id="KW-1185">Reference proteome</keyword>
<comment type="caution">
    <text evidence="1">The sequence shown here is derived from an EMBL/GenBank/DDBJ whole genome shotgun (WGS) entry which is preliminary data.</text>
</comment>
<evidence type="ECO:0000313" key="1">
    <source>
        <dbReference type="EMBL" id="KAI5652700.1"/>
    </source>
</evidence>
<evidence type="ECO:0000313" key="2">
    <source>
        <dbReference type="Proteomes" id="UP001060085"/>
    </source>
</evidence>
<sequence>MSNDNIGNVDDDMVEESHVRRMKKDAYYVASTDGPGLILTTVQLRGTEKDNNYAEWARAMRMALRSKKNAIYGTIRSHMIQQEPIPKLRTVLAQICKEEQHKNSTRIGDYSSDGAAFTAEKNRRSFPSKFCCTYCKRAGHDVTGCFQLVGYPKWWPQNSQHLAAGRGLSSTNNNKACHGGRSGRGGRQQPQPPRTRATDGGRPLEVWANSASVRQGRSAADMFRDDLLVGEEDSRGPGGPIHSNGPNGGPSTSSSGPGSNGPGPGGLSSFDS</sequence>
<name>A0ACB9ZXK4_CATRO</name>
<protein>
    <submittedName>
        <fullName evidence="1">Uncharacterized protein</fullName>
    </submittedName>
</protein>
<dbReference type="EMBL" id="CM044707">
    <property type="protein sequence ID" value="KAI5652700.1"/>
    <property type="molecule type" value="Genomic_DNA"/>
</dbReference>
<proteinExistence type="predicted"/>